<protein>
    <submittedName>
        <fullName evidence="1">Uncharacterized protein</fullName>
    </submittedName>
</protein>
<proteinExistence type="predicted"/>
<reference evidence="1" key="1">
    <citation type="submission" date="2018-02" db="EMBL/GenBank/DDBJ databases">
        <title>Rhizophora mucronata_Transcriptome.</title>
        <authorList>
            <person name="Meera S.P."/>
            <person name="Sreeshan A."/>
            <person name="Augustine A."/>
        </authorList>
    </citation>
    <scope>NUCLEOTIDE SEQUENCE</scope>
    <source>
        <tissue evidence="1">Leaf</tissue>
    </source>
</reference>
<evidence type="ECO:0000313" key="1">
    <source>
        <dbReference type="EMBL" id="MBX72384.1"/>
    </source>
</evidence>
<organism evidence="1">
    <name type="scientific">Rhizophora mucronata</name>
    <name type="common">Asiatic mangrove</name>
    <dbReference type="NCBI Taxonomy" id="61149"/>
    <lineage>
        <taxon>Eukaryota</taxon>
        <taxon>Viridiplantae</taxon>
        <taxon>Streptophyta</taxon>
        <taxon>Embryophyta</taxon>
        <taxon>Tracheophyta</taxon>
        <taxon>Spermatophyta</taxon>
        <taxon>Magnoliopsida</taxon>
        <taxon>eudicotyledons</taxon>
        <taxon>Gunneridae</taxon>
        <taxon>Pentapetalae</taxon>
        <taxon>rosids</taxon>
        <taxon>fabids</taxon>
        <taxon>Malpighiales</taxon>
        <taxon>Rhizophoraceae</taxon>
        <taxon>Rhizophora</taxon>
    </lineage>
</organism>
<accession>A0A2P2QZQ2</accession>
<name>A0A2P2QZQ2_RHIMU</name>
<dbReference type="EMBL" id="GGEC01091900">
    <property type="protein sequence ID" value="MBX72384.1"/>
    <property type="molecule type" value="Transcribed_RNA"/>
</dbReference>
<sequence length="43" mass="5021">MPHVIFSDKVLFCPVKLVFVRDNGSIYPLLMPYLNLPCLNYSY</sequence>
<dbReference type="AlphaFoldDB" id="A0A2P2QZQ2"/>